<name>A0ACC1T1B8_9APHY</name>
<keyword evidence="2" id="KW-1185">Reference proteome</keyword>
<reference evidence="1" key="1">
    <citation type="submission" date="2022-07" db="EMBL/GenBank/DDBJ databases">
        <title>Genome Sequence of Phlebia brevispora.</title>
        <authorList>
            <person name="Buettner E."/>
        </authorList>
    </citation>
    <scope>NUCLEOTIDE SEQUENCE</scope>
    <source>
        <strain evidence="1">MPL23</strain>
    </source>
</reference>
<evidence type="ECO:0000313" key="1">
    <source>
        <dbReference type="EMBL" id="KAJ3550566.1"/>
    </source>
</evidence>
<organism evidence="1 2">
    <name type="scientific">Phlebia brevispora</name>
    <dbReference type="NCBI Taxonomy" id="194682"/>
    <lineage>
        <taxon>Eukaryota</taxon>
        <taxon>Fungi</taxon>
        <taxon>Dikarya</taxon>
        <taxon>Basidiomycota</taxon>
        <taxon>Agaricomycotina</taxon>
        <taxon>Agaricomycetes</taxon>
        <taxon>Polyporales</taxon>
        <taxon>Meruliaceae</taxon>
        <taxon>Phlebia</taxon>
    </lineage>
</organism>
<accession>A0ACC1T1B8</accession>
<sequence>MDARIHLERPLIRSSQLRGHSEDSSLAGDSAENPRRRDAQRALGGRITEFLKEKADRQAAYERMPPEERDHSAHNRNVARLDYEIKKLCIHLNTLAPIFSLPPELLGAVFYNYATDLKRARNSYPWMHLLHVCHHWREVAFSTPMLWTMIRTIKPEIVNFQLAHAATMPLTVTIPNDLSCDAYHDGILERLLLELPRIRKLRYFMRRGFESLAWENAQADAPMLEDLELEFGENSWYERRPLPGFKDMALPKLGILRFIGDEHVSIETVLSVVRPTLTMLELNRWSTHQMKELVLILATLPGLKVFRCAMYYRKDEEDEHSEAPEPPHVALPHLSELYLYDPSMGAATISLLNKVTIPYDCIIQLELNNTYCPFTPWRVARIVNYVRRHFPSLLSPHTVGFLDIDPFTTLERPGEITWVMGMWADEQDPYNVFSTGRSIGREGTLGGLLHHTRGAGDSTKSLLIKLGRRRCKVLVRPGVP</sequence>
<protein>
    <submittedName>
        <fullName evidence="1">Uncharacterized protein</fullName>
    </submittedName>
</protein>
<comment type="caution">
    <text evidence="1">The sequence shown here is derived from an EMBL/GenBank/DDBJ whole genome shotgun (WGS) entry which is preliminary data.</text>
</comment>
<evidence type="ECO:0000313" key="2">
    <source>
        <dbReference type="Proteomes" id="UP001148662"/>
    </source>
</evidence>
<dbReference type="Proteomes" id="UP001148662">
    <property type="component" value="Unassembled WGS sequence"/>
</dbReference>
<dbReference type="EMBL" id="JANHOG010000895">
    <property type="protein sequence ID" value="KAJ3550566.1"/>
    <property type="molecule type" value="Genomic_DNA"/>
</dbReference>
<proteinExistence type="predicted"/>
<gene>
    <name evidence="1" type="ORF">NM688_g5041</name>
</gene>